<dbReference type="GO" id="GO:0032259">
    <property type="term" value="P:methylation"/>
    <property type="evidence" value="ECO:0007669"/>
    <property type="project" value="UniProtKB-KW"/>
</dbReference>
<dbReference type="GO" id="GO:0008168">
    <property type="term" value="F:methyltransferase activity"/>
    <property type="evidence" value="ECO:0007669"/>
    <property type="project" value="UniProtKB-KW"/>
</dbReference>
<dbReference type="InterPro" id="IPR052916">
    <property type="entry name" value="Type-I_RE_MTase_Subunit"/>
</dbReference>
<evidence type="ECO:0000313" key="2">
    <source>
        <dbReference type="EMBL" id="GCE92595.1"/>
    </source>
</evidence>
<keyword evidence="2" id="KW-0489">Methyltransferase</keyword>
<organism evidence="2 3">
    <name type="scientific">Limnospira platensis NIES-46</name>
    <dbReference type="NCBI Taxonomy" id="1236695"/>
    <lineage>
        <taxon>Bacteria</taxon>
        <taxon>Bacillati</taxon>
        <taxon>Cyanobacteriota</taxon>
        <taxon>Cyanophyceae</taxon>
        <taxon>Oscillatoriophycideae</taxon>
        <taxon>Oscillatoriales</taxon>
        <taxon>Sirenicapillariaceae</taxon>
        <taxon>Limnospira</taxon>
    </lineage>
</organism>
<dbReference type="Gene3D" id="3.40.50.150">
    <property type="entry name" value="Vaccinia Virus protein VP39"/>
    <property type="match status" value="1"/>
</dbReference>
<evidence type="ECO:0000313" key="3">
    <source>
        <dbReference type="Proteomes" id="UP000326169"/>
    </source>
</evidence>
<comment type="caution">
    <text evidence="2">The sequence shown here is derived from an EMBL/GenBank/DDBJ whole genome shotgun (WGS) entry which is preliminary data.</text>
</comment>
<dbReference type="PANTHER" id="PTHR42998">
    <property type="entry name" value="TYPE I RESTRICTION ENZYME HINDVIIP M PROTEIN-RELATED"/>
    <property type="match status" value="1"/>
</dbReference>
<dbReference type="Pfam" id="PF02384">
    <property type="entry name" value="N6_Mtase"/>
    <property type="match status" value="1"/>
</dbReference>
<dbReference type="InterPro" id="IPR003356">
    <property type="entry name" value="DNA_methylase_A-5"/>
</dbReference>
<gene>
    <name evidence="2" type="primary">hsdM-1_1</name>
    <name evidence="2" type="ORF">NIES46_06350</name>
</gene>
<proteinExistence type="predicted"/>
<name>A0A5M3T2C1_LIMPL</name>
<dbReference type="InterPro" id="IPR029063">
    <property type="entry name" value="SAM-dependent_MTases_sf"/>
</dbReference>
<dbReference type="PANTHER" id="PTHR42998:SF1">
    <property type="entry name" value="TYPE I RESTRICTION ENZYME HINDI METHYLASE SUBUNIT"/>
    <property type="match status" value="1"/>
</dbReference>
<protein>
    <submittedName>
        <fullName evidence="2">Type I restriction system adenine methylase</fullName>
    </submittedName>
</protein>
<keyword evidence="3" id="KW-1185">Reference proteome</keyword>
<dbReference type="EMBL" id="BIMW01000031">
    <property type="protein sequence ID" value="GCE92595.1"/>
    <property type="molecule type" value="Genomic_DNA"/>
</dbReference>
<accession>A0A5M3T2C1</accession>
<evidence type="ECO:0000259" key="1">
    <source>
        <dbReference type="Pfam" id="PF02384"/>
    </source>
</evidence>
<dbReference type="Proteomes" id="UP000326169">
    <property type="component" value="Unassembled WGS sequence"/>
</dbReference>
<feature type="domain" description="DNA methylase adenine-specific" evidence="1">
    <location>
        <begin position="1"/>
        <end position="65"/>
    </location>
</feature>
<dbReference type="SUPFAM" id="SSF53335">
    <property type="entry name" value="S-adenosyl-L-methionine-dependent methyltransferases"/>
    <property type="match status" value="1"/>
</dbReference>
<reference evidence="2 3" key="1">
    <citation type="journal article" date="2019" name="J Genomics">
        <title>The Draft Genome of a Hydrogen-producing Cyanobacterium, Arthrospira platensis NIES-46.</title>
        <authorList>
            <person name="Suzuki S."/>
            <person name="Yamaguchi H."/>
            <person name="Kawachi M."/>
        </authorList>
    </citation>
    <scope>NUCLEOTIDE SEQUENCE [LARGE SCALE GENOMIC DNA]</scope>
    <source>
        <strain evidence="2 3">NIES-46</strain>
    </source>
</reference>
<sequence>MLQPYQGRVYDPCCGSGGMFVQSEKFVEDHAGRRGDIAIYGQESNYTTWRLCKMNLAVRGIDSDIRWNSEGVVSQKRTARFAG</sequence>
<keyword evidence="2" id="KW-0808">Transferase</keyword>